<evidence type="ECO:0000313" key="2">
    <source>
        <dbReference type="EMBL" id="KAJ7196524.1"/>
    </source>
</evidence>
<protein>
    <submittedName>
        <fullName evidence="2">Uncharacterized protein</fullName>
    </submittedName>
</protein>
<gene>
    <name evidence="2" type="ORF">GGX14DRAFT_473360</name>
</gene>
<keyword evidence="1" id="KW-1133">Transmembrane helix</keyword>
<name>A0AAD6Y4Q9_9AGAR</name>
<feature type="non-terminal residue" evidence="2">
    <location>
        <position position="109"/>
    </location>
</feature>
<dbReference type="Proteomes" id="UP001219525">
    <property type="component" value="Unassembled WGS sequence"/>
</dbReference>
<reference evidence="2" key="1">
    <citation type="submission" date="2023-03" db="EMBL/GenBank/DDBJ databases">
        <title>Massive genome expansion in bonnet fungi (Mycena s.s.) driven by repeated elements and novel gene families across ecological guilds.</title>
        <authorList>
            <consortium name="Lawrence Berkeley National Laboratory"/>
            <person name="Harder C.B."/>
            <person name="Miyauchi S."/>
            <person name="Viragh M."/>
            <person name="Kuo A."/>
            <person name="Thoen E."/>
            <person name="Andreopoulos B."/>
            <person name="Lu D."/>
            <person name="Skrede I."/>
            <person name="Drula E."/>
            <person name="Henrissat B."/>
            <person name="Morin E."/>
            <person name="Kohler A."/>
            <person name="Barry K."/>
            <person name="LaButti K."/>
            <person name="Morin E."/>
            <person name="Salamov A."/>
            <person name="Lipzen A."/>
            <person name="Mereny Z."/>
            <person name="Hegedus B."/>
            <person name="Baldrian P."/>
            <person name="Stursova M."/>
            <person name="Weitz H."/>
            <person name="Taylor A."/>
            <person name="Grigoriev I.V."/>
            <person name="Nagy L.G."/>
            <person name="Martin F."/>
            <person name="Kauserud H."/>
        </authorList>
    </citation>
    <scope>NUCLEOTIDE SEQUENCE</scope>
    <source>
        <strain evidence="2">9144</strain>
    </source>
</reference>
<sequence length="109" mass="12054">MTWRGKTVCPPALVSRATFFLYFFSSLHIVTFLCSLVLHAATPIAQPYHIRHVAPFDAAHHADAGDRPHTPRIAVSARGTCTRRMLAAWRPSSPPPCPHLPYPIFVPSA</sequence>
<comment type="caution">
    <text evidence="2">The sequence shown here is derived from an EMBL/GenBank/DDBJ whole genome shotgun (WGS) entry which is preliminary data.</text>
</comment>
<feature type="non-terminal residue" evidence="2">
    <location>
        <position position="1"/>
    </location>
</feature>
<feature type="transmembrane region" description="Helical" evidence="1">
    <location>
        <begin position="20"/>
        <end position="41"/>
    </location>
</feature>
<dbReference type="AlphaFoldDB" id="A0AAD6Y4Q9"/>
<keyword evidence="3" id="KW-1185">Reference proteome</keyword>
<evidence type="ECO:0000256" key="1">
    <source>
        <dbReference type="SAM" id="Phobius"/>
    </source>
</evidence>
<accession>A0AAD6Y4Q9</accession>
<evidence type="ECO:0000313" key="3">
    <source>
        <dbReference type="Proteomes" id="UP001219525"/>
    </source>
</evidence>
<keyword evidence="1" id="KW-0812">Transmembrane</keyword>
<keyword evidence="1" id="KW-0472">Membrane</keyword>
<organism evidence="2 3">
    <name type="scientific">Mycena pura</name>
    <dbReference type="NCBI Taxonomy" id="153505"/>
    <lineage>
        <taxon>Eukaryota</taxon>
        <taxon>Fungi</taxon>
        <taxon>Dikarya</taxon>
        <taxon>Basidiomycota</taxon>
        <taxon>Agaricomycotina</taxon>
        <taxon>Agaricomycetes</taxon>
        <taxon>Agaricomycetidae</taxon>
        <taxon>Agaricales</taxon>
        <taxon>Marasmiineae</taxon>
        <taxon>Mycenaceae</taxon>
        <taxon>Mycena</taxon>
    </lineage>
</organism>
<dbReference type="EMBL" id="JARJCW010000083">
    <property type="protein sequence ID" value="KAJ7196524.1"/>
    <property type="molecule type" value="Genomic_DNA"/>
</dbReference>
<proteinExistence type="predicted"/>